<reference evidence="3" key="1">
    <citation type="submission" date="2018-02" db="EMBL/GenBank/DDBJ databases">
        <title>Rhizophora mucronata_Transcriptome.</title>
        <authorList>
            <person name="Meera S.P."/>
            <person name="Sreeshan A."/>
            <person name="Augustine A."/>
        </authorList>
    </citation>
    <scope>NUCLEOTIDE SEQUENCE</scope>
    <source>
        <tissue evidence="3">Leaf</tissue>
    </source>
</reference>
<name>A0A2P2KFJ5_RHIMU</name>
<proteinExistence type="predicted"/>
<evidence type="ECO:0000313" key="3">
    <source>
        <dbReference type="EMBL" id="MBX04509.1"/>
    </source>
</evidence>
<feature type="chain" id="PRO_5015155513" evidence="2">
    <location>
        <begin position="19"/>
        <end position="202"/>
    </location>
</feature>
<feature type="compositionally biased region" description="Basic residues" evidence="1">
    <location>
        <begin position="91"/>
        <end position="113"/>
    </location>
</feature>
<sequence length="202" mass="22958">MIFFFLTFSAIKQSIVWTNLTGGDPQQSPPNSRICLPRHSHLDSYQLPNRQRFLGSALTHWIVAPVAAAATADSPLRGTRPHSQSLLYLTRSRRRQRPLQRSHRRRSRSRCPLRLRDVSQRPGPGAPARGDEDLVGRFPDIRVRQSRRGVGERRLDIRKWVKRHGRNGSSGLNRSVSLGAPQRFVSEDIRHSGYIITLLSSS</sequence>
<feature type="region of interest" description="Disordered" evidence="1">
    <location>
        <begin position="72"/>
        <end position="134"/>
    </location>
</feature>
<organism evidence="3">
    <name type="scientific">Rhizophora mucronata</name>
    <name type="common">Asiatic mangrove</name>
    <dbReference type="NCBI Taxonomy" id="61149"/>
    <lineage>
        <taxon>Eukaryota</taxon>
        <taxon>Viridiplantae</taxon>
        <taxon>Streptophyta</taxon>
        <taxon>Embryophyta</taxon>
        <taxon>Tracheophyta</taxon>
        <taxon>Spermatophyta</taxon>
        <taxon>Magnoliopsida</taxon>
        <taxon>eudicotyledons</taxon>
        <taxon>Gunneridae</taxon>
        <taxon>Pentapetalae</taxon>
        <taxon>rosids</taxon>
        <taxon>fabids</taxon>
        <taxon>Malpighiales</taxon>
        <taxon>Rhizophoraceae</taxon>
        <taxon>Rhizophora</taxon>
    </lineage>
</organism>
<keyword evidence="2" id="KW-0732">Signal</keyword>
<accession>A0A2P2KFJ5</accession>
<protein>
    <submittedName>
        <fullName evidence="3">Uncharacterized protein MANES_16G110800</fullName>
    </submittedName>
</protein>
<evidence type="ECO:0000256" key="2">
    <source>
        <dbReference type="SAM" id="SignalP"/>
    </source>
</evidence>
<dbReference type="EMBL" id="GGEC01024025">
    <property type="protein sequence ID" value="MBX04509.1"/>
    <property type="molecule type" value="Transcribed_RNA"/>
</dbReference>
<dbReference type="AlphaFoldDB" id="A0A2P2KFJ5"/>
<evidence type="ECO:0000256" key="1">
    <source>
        <dbReference type="SAM" id="MobiDB-lite"/>
    </source>
</evidence>
<feature type="signal peptide" evidence="2">
    <location>
        <begin position="1"/>
        <end position="18"/>
    </location>
</feature>